<dbReference type="SUPFAM" id="SSF46785">
    <property type="entry name" value="Winged helix' DNA-binding domain"/>
    <property type="match status" value="1"/>
</dbReference>
<dbReference type="PANTHER" id="PTHR33164">
    <property type="entry name" value="TRANSCRIPTIONAL REGULATOR, MARR FAMILY"/>
    <property type="match status" value="1"/>
</dbReference>
<dbReference type="SMART" id="SM00347">
    <property type="entry name" value="HTH_MARR"/>
    <property type="match status" value="1"/>
</dbReference>
<keyword evidence="1" id="KW-0805">Transcription regulation</keyword>
<dbReference type="InterPro" id="IPR000835">
    <property type="entry name" value="HTH_MarR-typ"/>
</dbReference>
<evidence type="ECO:0000313" key="5">
    <source>
        <dbReference type="EMBL" id="MBB6255036.1"/>
    </source>
</evidence>
<evidence type="ECO:0000256" key="1">
    <source>
        <dbReference type="ARBA" id="ARBA00023015"/>
    </source>
</evidence>
<dbReference type="EMBL" id="JACIIZ010000023">
    <property type="protein sequence ID" value="MBB6255036.1"/>
    <property type="molecule type" value="Genomic_DNA"/>
</dbReference>
<protein>
    <submittedName>
        <fullName evidence="5">DNA-binding MarR family transcriptional regulator</fullName>
    </submittedName>
</protein>
<evidence type="ECO:0000256" key="3">
    <source>
        <dbReference type="ARBA" id="ARBA00023163"/>
    </source>
</evidence>
<dbReference type="GO" id="GO:0003700">
    <property type="term" value="F:DNA-binding transcription factor activity"/>
    <property type="evidence" value="ECO:0007669"/>
    <property type="project" value="InterPro"/>
</dbReference>
<feature type="domain" description="HTH marR-type" evidence="4">
    <location>
        <begin position="17"/>
        <end position="149"/>
    </location>
</feature>
<dbReference type="AlphaFoldDB" id="A0A7X0B5W5"/>
<dbReference type="InterPro" id="IPR039422">
    <property type="entry name" value="MarR/SlyA-like"/>
</dbReference>
<dbReference type="RefSeq" id="WP_184807555.1">
    <property type="nucleotide sequence ID" value="NZ_JACIIZ010000023.1"/>
</dbReference>
<dbReference type="PROSITE" id="PS01117">
    <property type="entry name" value="HTH_MARR_1"/>
    <property type="match status" value="1"/>
</dbReference>
<dbReference type="PROSITE" id="PS50995">
    <property type="entry name" value="HTH_MARR_2"/>
    <property type="match status" value="1"/>
</dbReference>
<proteinExistence type="predicted"/>
<keyword evidence="2 5" id="KW-0238">DNA-binding</keyword>
<organism evidence="5 6">
    <name type="scientific">Nitrospirillum iridis</name>
    <dbReference type="NCBI Taxonomy" id="765888"/>
    <lineage>
        <taxon>Bacteria</taxon>
        <taxon>Pseudomonadati</taxon>
        <taxon>Pseudomonadota</taxon>
        <taxon>Alphaproteobacteria</taxon>
        <taxon>Rhodospirillales</taxon>
        <taxon>Azospirillaceae</taxon>
        <taxon>Nitrospirillum</taxon>
    </lineage>
</organism>
<accession>A0A7X0B5W5</accession>
<reference evidence="5 6" key="1">
    <citation type="submission" date="2020-08" db="EMBL/GenBank/DDBJ databases">
        <title>Genomic Encyclopedia of Type Strains, Phase IV (KMG-IV): sequencing the most valuable type-strain genomes for metagenomic binning, comparative biology and taxonomic classification.</title>
        <authorList>
            <person name="Goeker M."/>
        </authorList>
    </citation>
    <scope>NUCLEOTIDE SEQUENCE [LARGE SCALE GENOMIC DNA]</scope>
    <source>
        <strain evidence="5 6">DSM 22198</strain>
    </source>
</reference>
<evidence type="ECO:0000259" key="4">
    <source>
        <dbReference type="PROSITE" id="PS50995"/>
    </source>
</evidence>
<comment type="caution">
    <text evidence="5">The sequence shown here is derived from an EMBL/GenBank/DDBJ whole genome shotgun (WGS) entry which is preliminary data.</text>
</comment>
<dbReference type="InterPro" id="IPR023187">
    <property type="entry name" value="Tscrpt_reg_MarR-type_CS"/>
</dbReference>
<name>A0A7X0B5W5_9PROT</name>
<evidence type="ECO:0000256" key="2">
    <source>
        <dbReference type="ARBA" id="ARBA00023125"/>
    </source>
</evidence>
<keyword evidence="3" id="KW-0804">Transcription</keyword>
<gene>
    <name evidence="5" type="ORF">FHS74_005632</name>
</gene>
<dbReference type="Proteomes" id="UP000539175">
    <property type="component" value="Unassembled WGS sequence"/>
</dbReference>
<sequence length="153" mass="17099">MPDTPPMPVPTAEPEPTRCNCTALRQAARRLTKFYDDALVSTGLGTNQYAILSRLHRHGPKTIQDLAAMLVMDRSTLGHLLRPLEKRDLVRLTITTEDRRRRVIVLTPAGEAMVAQAQPLWAAAQRRFEQVFGSDNAQSLRAVLRQVETADLS</sequence>
<dbReference type="PANTHER" id="PTHR33164:SF105">
    <property type="entry name" value="TRANSCRIPTIONAL REPRESSOR PROTEIN-RELATED"/>
    <property type="match status" value="1"/>
</dbReference>
<dbReference type="InterPro" id="IPR036390">
    <property type="entry name" value="WH_DNA-bd_sf"/>
</dbReference>
<evidence type="ECO:0000313" key="6">
    <source>
        <dbReference type="Proteomes" id="UP000539175"/>
    </source>
</evidence>
<dbReference type="GO" id="GO:0003677">
    <property type="term" value="F:DNA binding"/>
    <property type="evidence" value="ECO:0007669"/>
    <property type="project" value="UniProtKB-KW"/>
</dbReference>
<keyword evidence="6" id="KW-1185">Reference proteome</keyword>
<dbReference type="InterPro" id="IPR036388">
    <property type="entry name" value="WH-like_DNA-bd_sf"/>
</dbReference>
<dbReference type="Pfam" id="PF01047">
    <property type="entry name" value="MarR"/>
    <property type="match status" value="1"/>
</dbReference>
<dbReference type="GO" id="GO:0006950">
    <property type="term" value="P:response to stress"/>
    <property type="evidence" value="ECO:0007669"/>
    <property type="project" value="TreeGrafter"/>
</dbReference>
<dbReference type="Gene3D" id="1.10.10.10">
    <property type="entry name" value="Winged helix-like DNA-binding domain superfamily/Winged helix DNA-binding domain"/>
    <property type="match status" value="1"/>
</dbReference>